<protein>
    <submittedName>
        <fullName evidence="3">Alpha/beta hydrolase</fullName>
    </submittedName>
</protein>
<dbReference type="InterPro" id="IPR013094">
    <property type="entry name" value="AB_hydrolase_3"/>
</dbReference>
<organism evidence="3 4">
    <name type="scientific">Agromyces atrinae</name>
    <dbReference type="NCBI Taxonomy" id="592376"/>
    <lineage>
        <taxon>Bacteria</taxon>
        <taxon>Bacillati</taxon>
        <taxon>Actinomycetota</taxon>
        <taxon>Actinomycetes</taxon>
        <taxon>Micrococcales</taxon>
        <taxon>Microbacteriaceae</taxon>
        <taxon>Agromyces</taxon>
    </lineage>
</organism>
<evidence type="ECO:0000313" key="3">
    <source>
        <dbReference type="EMBL" id="RXZ88399.1"/>
    </source>
</evidence>
<dbReference type="GO" id="GO:0016787">
    <property type="term" value="F:hydrolase activity"/>
    <property type="evidence" value="ECO:0007669"/>
    <property type="project" value="UniProtKB-KW"/>
</dbReference>
<gene>
    <name evidence="3" type="ORF">ESP50_03445</name>
</gene>
<dbReference type="Gene3D" id="3.40.50.1820">
    <property type="entry name" value="alpha/beta hydrolase"/>
    <property type="match status" value="1"/>
</dbReference>
<evidence type="ECO:0000256" key="1">
    <source>
        <dbReference type="ARBA" id="ARBA00022801"/>
    </source>
</evidence>
<dbReference type="EMBL" id="SDPM01000001">
    <property type="protein sequence ID" value="RXZ88399.1"/>
    <property type="molecule type" value="Genomic_DNA"/>
</dbReference>
<dbReference type="Pfam" id="PF07859">
    <property type="entry name" value="Abhydrolase_3"/>
    <property type="match status" value="1"/>
</dbReference>
<reference evidence="3 4" key="1">
    <citation type="submission" date="2019-01" db="EMBL/GenBank/DDBJ databases">
        <title>Agromyces.</title>
        <authorList>
            <person name="Li J."/>
        </authorList>
    </citation>
    <scope>NUCLEOTIDE SEQUENCE [LARGE SCALE GENOMIC DNA]</scope>
    <source>
        <strain evidence="3 4">DSM 23870</strain>
    </source>
</reference>
<dbReference type="OrthoDB" id="3181909at2"/>
<evidence type="ECO:0000259" key="2">
    <source>
        <dbReference type="Pfam" id="PF07859"/>
    </source>
</evidence>
<comment type="caution">
    <text evidence="3">The sequence shown here is derived from an EMBL/GenBank/DDBJ whole genome shotgun (WGS) entry which is preliminary data.</text>
</comment>
<feature type="domain" description="Alpha/beta hydrolase fold-3" evidence="2">
    <location>
        <begin position="50"/>
        <end position="264"/>
    </location>
</feature>
<keyword evidence="4" id="KW-1185">Reference proteome</keyword>
<sequence>MGRVTLRIDDLTVPGPHGPVPVRVYRADDAGAGGSGARAGAGSGSGSAGVVWAHGGGFQWGDLDMPEADWVARAFASRGIHVISVDYRLASPSVHYPVPSDDVEAALAWTRAHAASLGIDPDRIVLAGASAGGNLAAGVALRVAATAAAPRALFLAYPTLHAVQSAPSESLRALLDANPEADRFGPDAVRTMYEGYLGGPVDGAPVFAVPGLATADDVRSLPPVLIVTGEADELRVSAEDFARTLGAAGVPVQISLEPGTEHGHLNRPEQPAAARTIARVTDWIATF</sequence>
<dbReference type="InterPro" id="IPR050300">
    <property type="entry name" value="GDXG_lipolytic_enzyme"/>
</dbReference>
<proteinExistence type="predicted"/>
<evidence type="ECO:0000313" key="4">
    <source>
        <dbReference type="Proteomes" id="UP000292686"/>
    </source>
</evidence>
<keyword evidence="1 3" id="KW-0378">Hydrolase</keyword>
<dbReference type="InterPro" id="IPR029058">
    <property type="entry name" value="AB_hydrolase_fold"/>
</dbReference>
<dbReference type="Proteomes" id="UP000292686">
    <property type="component" value="Unassembled WGS sequence"/>
</dbReference>
<dbReference type="PANTHER" id="PTHR48081">
    <property type="entry name" value="AB HYDROLASE SUPERFAMILY PROTEIN C4A8.06C"/>
    <property type="match status" value="1"/>
</dbReference>
<name>A0A4Q2M8I3_9MICO</name>
<accession>A0A4Q2M8I3</accession>
<dbReference type="AlphaFoldDB" id="A0A4Q2M8I3"/>
<dbReference type="SUPFAM" id="SSF53474">
    <property type="entry name" value="alpha/beta-Hydrolases"/>
    <property type="match status" value="1"/>
</dbReference>